<dbReference type="OrthoDB" id="1001766at2759"/>
<evidence type="ECO:0000256" key="2">
    <source>
        <dbReference type="SAM" id="Coils"/>
    </source>
</evidence>
<keyword evidence="2" id="KW-0175">Coiled coil</keyword>
<protein>
    <submittedName>
        <fullName evidence="6">Uncharacterized protein LOC106776784</fullName>
    </submittedName>
</protein>
<dbReference type="PANTHER" id="PTHR35317">
    <property type="entry name" value="OS04G0629600 PROTEIN"/>
    <property type="match status" value="1"/>
</dbReference>
<dbReference type="PROSITE" id="PS50158">
    <property type="entry name" value="ZF_CCHC"/>
    <property type="match status" value="1"/>
</dbReference>
<dbReference type="STRING" id="3916.A0A1S3VN73"/>
<dbReference type="GeneID" id="106776784"/>
<keyword evidence="1" id="KW-0862">Zinc</keyword>
<keyword evidence="1" id="KW-0479">Metal-binding</keyword>
<feature type="compositionally biased region" description="Basic residues" evidence="3">
    <location>
        <begin position="255"/>
        <end position="264"/>
    </location>
</feature>
<gene>
    <name evidence="6" type="primary">LOC106776784</name>
</gene>
<organism evidence="5 6">
    <name type="scientific">Vigna radiata var. radiata</name>
    <name type="common">Mung bean</name>
    <name type="synonym">Phaseolus aureus</name>
    <dbReference type="NCBI Taxonomy" id="3916"/>
    <lineage>
        <taxon>Eukaryota</taxon>
        <taxon>Viridiplantae</taxon>
        <taxon>Streptophyta</taxon>
        <taxon>Embryophyta</taxon>
        <taxon>Tracheophyta</taxon>
        <taxon>Spermatophyta</taxon>
        <taxon>Magnoliopsida</taxon>
        <taxon>eudicotyledons</taxon>
        <taxon>Gunneridae</taxon>
        <taxon>Pentapetalae</taxon>
        <taxon>rosids</taxon>
        <taxon>fabids</taxon>
        <taxon>Fabales</taxon>
        <taxon>Fabaceae</taxon>
        <taxon>Papilionoideae</taxon>
        <taxon>50 kb inversion clade</taxon>
        <taxon>NPAAA clade</taxon>
        <taxon>indigoferoid/millettioid clade</taxon>
        <taxon>Phaseoleae</taxon>
        <taxon>Vigna</taxon>
    </lineage>
</organism>
<dbReference type="AlphaFoldDB" id="A0A1S3VN73"/>
<dbReference type="Pfam" id="PF14223">
    <property type="entry name" value="Retrotran_gag_2"/>
    <property type="match status" value="1"/>
</dbReference>
<feature type="region of interest" description="Disordered" evidence="3">
    <location>
        <begin position="204"/>
        <end position="267"/>
    </location>
</feature>
<keyword evidence="5" id="KW-1185">Reference proteome</keyword>
<dbReference type="PANTHER" id="PTHR35317:SF35">
    <property type="entry name" value="DUF4219 DOMAIN-CONTAINING PROTEIN"/>
    <property type="match status" value="1"/>
</dbReference>
<dbReference type="GO" id="GO:0008270">
    <property type="term" value="F:zinc ion binding"/>
    <property type="evidence" value="ECO:0007669"/>
    <property type="project" value="UniProtKB-KW"/>
</dbReference>
<accession>A0A1S3VN73</accession>
<evidence type="ECO:0000259" key="4">
    <source>
        <dbReference type="PROSITE" id="PS50158"/>
    </source>
</evidence>
<feature type="coiled-coil region" evidence="2">
    <location>
        <begin position="177"/>
        <end position="204"/>
    </location>
</feature>
<proteinExistence type="predicted"/>
<name>A0A1S3VN73_VIGRR</name>
<dbReference type="SUPFAM" id="SSF57756">
    <property type="entry name" value="Retrovirus zinc finger-like domains"/>
    <property type="match status" value="1"/>
</dbReference>
<evidence type="ECO:0000313" key="6">
    <source>
        <dbReference type="RefSeq" id="XP_014519740.1"/>
    </source>
</evidence>
<dbReference type="KEGG" id="vra:106776784"/>
<reference evidence="6" key="2">
    <citation type="submission" date="2025-08" db="UniProtKB">
        <authorList>
            <consortium name="RefSeq"/>
        </authorList>
    </citation>
    <scope>IDENTIFICATION</scope>
    <source>
        <tissue evidence="6">Leaf</tissue>
    </source>
</reference>
<dbReference type="GO" id="GO:0003676">
    <property type="term" value="F:nucleic acid binding"/>
    <property type="evidence" value="ECO:0007669"/>
    <property type="project" value="InterPro"/>
</dbReference>
<evidence type="ECO:0000313" key="5">
    <source>
        <dbReference type="Proteomes" id="UP000087766"/>
    </source>
</evidence>
<reference evidence="5" key="1">
    <citation type="journal article" date="2014" name="Nat. Commun.">
        <title>Genome sequence of mungbean and insights into evolution within Vigna species.</title>
        <authorList>
            <person name="Kang Y.J."/>
            <person name="Kim S.K."/>
            <person name="Kim M.Y."/>
            <person name="Lestari P."/>
            <person name="Kim K.H."/>
            <person name="Ha B.K."/>
            <person name="Jun T.H."/>
            <person name="Hwang W.J."/>
            <person name="Lee T."/>
            <person name="Lee J."/>
            <person name="Shim S."/>
            <person name="Yoon M.Y."/>
            <person name="Jang Y.E."/>
            <person name="Han K.S."/>
            <person name="Taeprayoon P."/>
            <person name="Yoon N."/>
            <person name="Somta P."/>
            <person name="Tanya P."/>
            <person name="Kim K.S."/>
            <person name="Gwag J.G."/>
            <person name="Moon J.K."/>
            <person name="Lee Y.H."/>
            <person name="Park B.S."/>
            <person name="Bombarely A."/>
            <person name="Doyle J.J."/>
            <person name="Jackson S.A."/>
            <person name="Schafleitner R."/>
            <person name="Srinives P."/>
            <person name="Varshney R.K."/>
            <person name="Lee S.H."/>
        </authorList>
    </citation>
    <scope>NUCLEOTIDE SEQUENCE [LARGE SCALE GENOMIC DNA]</scope>
    <source>
        <strain evidence="5">cv. VC1973A</strain>
    </source>
</reference>
<dbReference type="Proteomes" id="UP000087766">
    <property type="component" value="Chromosome 11"/>
</dbReference>
<sequence length="287" mass="32833">MVGMIQGNLSVFDGKHYDDWCVKMDVIMGYQEVDEIVKKGLKEPSKGDSEEVKKSYKENKKLDCKAHMLLHQCVSPAIFQKVSKAATTKEAWDIQQEGYGNSGKIKKVRLQSLQRQYELLSMEKQETIEEYVGRIQIMVNAMRGCDKIVKDKKIVHKILRTLTPQYDHIVVTIEESKDLETLRVEELQNSLTAYEQRLIERKAAEKGATQSTNQALQARGNKNFKNRGRERGRSHGGRTGGKMSNSSEREGNSRGGRKSRGRGRKNYDKRNVQCFNCSKYGHYTSEC</sequence>
<evidence type="ECO:0000256" key="3">
    <source>
        <dbReference type="SAM" id="MobiDB-lite"/>
    </source>
</evidence>
<dbReference type="InterPro" id="IPR001878">
    <property type="entry name" value="Znf_CCHC"/>
</dbReference>
<feature type="domain" description="CCHC-type" evidence="4">
    <location>
        <begin position="274"/>
        <end position="287"/>
    </location>
</feature>
<dbReference type="InterPro" id="IPR036875">
    <property type="entry name" value="Znf_CCHC_sf"/>
</dbReference>
<dbReference type="RefSeq" id="XP_014519740.1">
    <property type="nucleotide sequence ID" value="XM_014664254.1"/>
</dbReference>
<keyword evidence="1" id="KW-0863">Zinc-finger</keyword>
<evidence type="ECO:0000256" key="1">
    <source>
        <dbReference type="PROSITE-ProRule" id="PRU00047"/>
    </source>
</evidence>